<evidence type="ECO:0000313" key="3">
    <source>
        <dbReference type="Proteomes" id="UP000199041"/>
    </source>
</evidence>
<reference evidence="2 3" key="1">
    <citation type="submission" date="2016-10" db="EMBL/GenBank/DDBJ databases">
        <authorList>
            <person name="de Groot N.N."/>
        </authorList>
    </citation>
    <scope>NUCLEOTIDE SEQUENCE [LARGE SCALE GENOMIC DNA]</scope>
    <source>
        <strain evidence="2 3">Vu-144</strain>
    </source>
</reference>
<keyword evidence="3" id="KW-1185">Reference proteome</keyword>
<organism evidence="2 3">
    <name type="scientific">Arachidicoccus rhizosphaerae</name>
    <dbReference type="NCBI Taxonomy" id="551991"/>
    <lineage>
        <taxon>Bacteria</taxon>
        <taxon>Pseudomonadati</taxon>
        <taxon>Bacteroidota</taxon>
        <taxon>Chitinophagia</taxon>
        <taxon>Chitinophagales</taxon>
        <taxon>Chitinophagaceae</taxon>
        <taxon>Arachidicoccus</taxon>
    </lineage>
</organism>
<feature type="transmembrane region" description="Helical" evidence="1">
    <location>
        <begin position="65"/>
        <end position="84"/>
    </location>
</feature>
<dbReference type="AlphaFoldDB" id="A0A1H3XF38"/>
<dbReference type="RefSeq" id="WP_091395103.1">
    <property type="nucleotide sequence ID" value="NZ_FNQY01000005.1"/>
</dbReference>
<dbReference type="STRING" id="551991.SAMN05192529_10595"/>
<keyword evidence="1" id="KW-1133">Transmembrane helix</keyword>
<dbReference type="InterPro" id="IPR021448">
    <property type="entry name" value="DUF3098"/>
</dbReference>
<protein>
    <recommendedName>
        <fullName evidence="4">DUF3098 domain-containing protein</fullName>
    </recommendedName>
</protein>
<accession>A0A1H3XF38</accession>
<proteinExistence type="predicted"/>
<keyword evidence="1" id="KW-0472">Membrane</keyword>
<evidence type="ECO:0000256" key="1">
    <source>
        <dbReference type="SAM" id="Phobius"/>
    </source>
</evidence>
<evidence type="ECO:0008006" key="4">
    <source>
        <dbReference type="Google" id="ProtNLM"/>
    </source>
</evidence>
<dbReference type="Proteomes" id="UP000199041">
    <property type="component" value="Unassembled WGS sequence"/>
</dbReference>
<dbReference type="Pfam" id="PF11297">
    <property type="entry name" value="DUF3098"/>
    <property type="match status" value="1"/>
</dbReference>
<dbReference type="EMBL" id="FNQY01000005">
    <property type="protein sequence ID" value="SDZ97232.1"/>
    <property type="molecule type" value="Genomic_DNA"/>
</dbReference>
<name>A0A1H3XF38_9BACT</name>
<sequence>METNKTVQENKQPKQSGGLQFTRDNFMWMIIGAVVIAVGMMLMSGGASTNASVFDKTEVYSFRRITLAPIVILLGFGIEVFAILKKPKAKPE</sequence>
<gene>
    <name evidence="2" type="ORF">SAMN05192529_10595</name>
</gene>
<evidence type="ECO:0000313" key="2">
    <source>
        <dbReference type="EMBL" id="SDZ97232.1"/>
    </source>
</evidence>
<keyword evidence="1" id="KW-0812">Transmembrane</keyword>
<dbReference type="OrthoDB" id="963379at2"/>
<feature type="transmembrane region" description="Helical" evidence="1">
    <location>
        <begin position="26"/>
        <end position="45"/>
    </location>
</feature>